<gene>
    <name evidence="2" type="ORF">SAMN05216574_11855</name>
</gene>
<proteinExistence type="predicted"/>
<reference evidence="3" key="1">
    <citation type="submission" date="2016-10" db="EMBL/GenBank/DDBJ databases">
        <authorList>
            <person name="Varghese N."/>
            <person name="Submissions S."/>
        </authorList>
    </citation>
    <scope>NUCLEOTIDE SEQUENCE [LARGE SCALE GENOMIC DNA]</scope>
    <source>
        <strain evidence="3">DSM 46838</strain>
    </source>
</reference>
<protein>
    <submittedName>
        <fullName evidence="2">Uncharacterized protein</fullName>
    </submittedName>
</protein>
<feature type="compositionally biased region" description="Acidic residues" evidence="1">
    <location>
        <begin position="35"/>
        <end position="50"/>
    </location>
</feature>
<accession>A0A1I2JYE4</accession>
<sequence>MSMMPPPFSADPSDEGIPAADPGQGAPETAPGFGVEEEEPDVPAGDEDDEGRPATGEPPFHTPDPAEIGEPQPKRPEM</sequence>
<organism evidence="2 3">
    <name type="scientific">Blastococcus tunisiensis</name>
    <dbReference type="NCBI Taxonomy" id="1798228"/>
    <lineage>
        <taxon>Bacteria</taxon>
        <taxon>Bacillati</taxon>
        <taxon>Actinomycetota</taxon>
        <taxon>Actinomycetes</taxon>
        <taxon>Geodermatophilales</taxon>
        <taxon>Geodermatophilaceae</taxon>
        <taxon>Blastococcus</taxon>
    </lineage>
</organism>
<name>A0A1I2JYE4_9ACTN</name>
<evidence type="ECO:0000313" key="3">
    <source>
        <dbReference type="Proteomes" id="UP000198589"/>
    </source>
</evidence>
<evidence type="ECO:0000256" key="1">
    <source>
        <dbReference type="SAM" id="MobiDB-lite"/>
    </source>
</evidence>
<keyword evidence="3" id="KW-1185">Reference proteome</keyword>
<dbReference type="AlphaFoldDB" id="A0A1I2JYE4"/>
<dbReference type="OrthoDB" id="5196775at2"/>
<evidence type="ECO:0000313" key="2">
    <source>
        <dbReference type="EMBL" id="SFF59163.1"/>
    </source>
</evidence>
<dbReference type="EMBL" id="FOND01000018">
    <property type="protein sequence ID" value="SFF59163.1"/>
    <property type="molecule type" value="Genomic_DNA"/>
</dbReference>
<feature type="region of interest" description="Disordered" evidence="1">
    <location>
        <begin position="1"/>
        <end position="78"/>
    </location>
</feature>
<dbReference type="Proteomes" id="UP000198589">
    <property type="component" value="Unassembled WGS sequence"/>
</dbReference>